<comment type="caution">
    <text evidence="2">The sequence shown here is derived from an EMBL/GenBank/DDBJ whole genome shotgun (WGS) entry which is preliminary data.</text>
</comment>
<feature type="transmembrane region" description="Helical" evidence="1">
    <location>
        <begin position="231"/>
        <end position="251"/>
    </location>
</feature>
<evidence type="ECO:0008006" key="4">
    <source>
        <dbReference type="Google" id="ProtNLM"/>
    </source>
</evidence>
<dbReference type="Proteomes" id="UP000009315">
    <property type="component" value="Unassembled WGS sequence"/>
</dbReference>
<accession>K8ELK7</accession>
<evidence type="ECO:0000256" key="1">
    <source>
        <dbReference type="SAM" id="Phobius"/>
    </source>
</evidence>
<feature type="transmembrane region" description="Helical" evidence="1">
    <location>
        <begin position="405"/>
        <end position="425"/>
    </location>
</feature>
<keyword evidence="1" id="KW-0812">Transmembrane</keyword>
<dbReference type="Pfam" id="PF26314">
    <property type="entry name" value="MptA_B_family"/>
    <property type="match status" value="1"/>
</dbReference>
<organism evidence="2 3">
    <name type="scientific">Desulforamulus hydrothermalis Lam5 = DSM 18033</name>
    <dbReference type="NCBI Taxonomy" id="1121428"/>
    <lineage>
        <taxon>Bacteria</taxon>
        <taxon>Bacillati</taxon>
        <taxon>Bacillota</taxon>
        <taxon>Clostridia</taxon>
        <taxon>Eubacteriales</taxon>
        <taxon>Peptococcaceae</taxon>
        <taxon>Desulforamulus</taxon>
    </lineage>
</organism>
<feature type="transmembrane region" description="Helical" evidence="1">
    <location>
        <begin position="283"/>
        <end position="304"/>
    </location>
</feature>
<keyword evidence="1" id="KW-0472">Membrane</keyword>
<keyword evidence="1" id="KW-1133">Transmembrane helix</keyword>
<gene>
    <name evidence="2" type="ORF">DESHY_80028</name>
</gene>
<feature type="transmembrane region" description="Helical" evidence="1">
    <location>
        <begin position="342"/>
        <end position="363"/>
    </location>
</feature>
<dbReference type="OrthoDB" id="138376at2"/>
<keyword evidence="3" id="KW-1185">Reference proteome</keyword>
<dbReference type="AlphaFoldDB" id="K8ELK7"/>
<feature type="transmembrane region" description="Helical" evidence="1">
    <location>
        <begin position="445"/>
        <end position="468"/>
    </location>
</feature>
<protein>
    <recommendedName>
        <fullName evidence="4">DUF2029 domain-containing protein</fullName>
    </recommendedName>
</protein>
<feature type="transmembrane region" description="Helical" evidence="1">
    <location>
        <begin position="176"/>
        <end position="194"/>
    </location>
</feature>
<dbReference type="EMBL" id="CAOS01000015">
    <property type="protein sequence ID" value="CCO09361.1"/>
    <property type="molecule type" value="Genomic_DNA"/>
</dbReference>
<evidence type="ECO:0000313" key="2">
    <source>
        <dbReference type="EMBL" id="CCO09361.1"/>
    </source>
</evidence>
<name>K8ELK7_9FIRM</name>
<feature type="transmembrane region" description="Helical" evidence="1">
    <location>
        <begin position="84"/>
        <end position="102"/>
    </location>
</feature>
<sequence length="483" mass="55235">MTKKITAWGRLTLPVWLVLVWPSMVGYINRAGIKDYYHVYFALQSIAVSSITEPLILTLVFTLAFILYLQAIRNCTKETDPRTVFAWTGVFTACLLLMFPFACEDVYYYIAIGHLQNYYQVNPYFVTAHQVAGWSADPLLSTTRWGFLLNVYGPVWTKVSHWLVAAAADRLWQAAALFKLWAALLHLLNTLLVGKTAQHLSLPAAQAMLIYGWNPLLLFELPGHAHNDALLLTFVLLSFYALSSGLASWHLPCLTMAALVKYTPVLLIPLGFLWLLMKRQYQALAIGCLISAFLTVAAWTPYWQGFATLKGLLRQMNFYSLKSLHYVIIQVLQTWPGQLPKTVIFAVTANCLLLVFLLFYVYHLVKFVAPERQNGFDRLVVTCSFILLGYLLLANKWFQPWYMTWLIPMAALIRWPHPLVCLLLLLSYTAELSRIPLLLTQHNGITIQLAAFLIIWLPLPCYCLLRVYSDKKLLMLRQKHTKH</sequence>
<dbReference type="RefSeq" id="WP_008413345.1">
    <property type="nucleotide sequence ID" value="NZ_CAOS01000015.1"/>
</dbReference>
<dbReference type="STRING" id="1121428.DESHY_80028"/>
<proteinExistence type="predicted"/>
<feature type="transmembrane region" description="Helical" evidence="1">
    <location>
        <begin position="257"/>
        <end position="276"/>
    </location>
</feature>
<feature type="transmembrane region" description="Helical" evidence="1">
    <location>
        <begin position="375"/>
        <end position="393"/>
    </location>
</feature>
<evidence type="ECO:0000313" key="3">
    <source>
        <dbReference type="Proteomes" id="UP000009315"/>
    </source>
</evidence>
<dbReference type="eggNOG" id="ENOG50334G7">
    <property type="taxonomic scope" value="Bacteria"/>
</dbReference>
<reference evidence="2 3" key="1">
    <citation type="journal article" date="2013" name="Genome Announc.">
        <title>Genome Sequence of the Sulfate-Reducing Bacterium Desulfotomaculum hydrothermale Lam5(T).</title>
        <authorList>
            <person name="Amin O."/>
            <person name="Fardeau M.L."/>
            <person name="Valette O."/>
            <person name="Hirschler-Rea A."/>
            <person name="Barbe V."/>
            <person name="Medigue C."/>
            <person name="Vacherie B."/>
            <person name="Ollivier B."/>
            <person name="Bertin P.N."/>
            <person name="Dolla A."/>
        </authorList>
    </citation>
    <scope>NUCLEOTIDE SEQUENCE [LARGE SCALE GENOMIC DNA]</scope>
    <source>
        <strain evidence="3">Lam5 / DSM 18033</strain>
    </source>
</reference>
<feature type="transmembrane region" description="Helical" evidence="1">
    <location>
        <begin position="200"/>
        <end position="219"/>
    </location>
</feature>
<feature type="transmembrane region" description="Helical" evidence="1">
    <location>
        <begin position="54"/>
        <end position="72"/>
    </location>
</feature>